<proteinExistence type="predicted"/>
<sequence length="249" mass="27232">MSSLNNSLVTSTVGQSVTNANSVNNITTESKNITATKSPIIHTIEVSKSSNNEGQKIAAGIHFNSDHYPKNANISKTTEYKDNSTSLLLKTDYEKGDKVQSTNHSIISNTNNHASNSSSNSYYKSTTSKNSDFNLVGIIAASVFGVILIAAMAGTIFFLVKRKGTSTVEVVYRQERSNYLSLNNDNDKSSINKNRRNRSIKCSDKNKKKNVDKNNNSENKKNNSTKKKGDVNLLDKTSSSLSSMNTSAR</sequence>
<dbReference type="GeneID" id="36374451"/>
<protein>
    <submittedName>
        <fullName evidence="3 5">Uncharacterized protein</fullName>
    </submittedName>
</protein>
<keyword evidence="2" id="KW-1133">Transmembrane helix</keyword>
<dbReference type="AlphaFoldDB" id="A0A090KXE2"/>
<dbReference type="CDD" id="cd12087">
    <property type="entry name" value="TM_EGFR-like"/>
    <property type="match status" value="1"/>
</dbReference>
<gene>
    <name evidence="3 5 6" type="ORF">SRAE_1000036000</name>
</gene>
<feature type="compositionally biased region" description="Basic and acidic residues" evidence="1">
    <location>
        <begin position="201"/>
        <end position="212"/>
    </location>
</feature>
<reference evidence="4" key="2">
    <citation type="submission" date="2014-09" db="EMBL/GenBank/DDBJ databases">
        <authorList>
            <person name="Martin A.A."/>
        </authorList>
    </citation>
    <scope>NUCLEOTIDE SEQUENCE</scope>
    <source>
        <strain evidence="4">ED321</strain>
    </source>
</reference>
<dbReference type="CTD" id="36374451"/>
<name>A0A090KXE2_STRRB</name>
<evidence type="ECO:0000313" key="6">
    <source>
        <dbReference type="WormBase" id="SRAE_1000036000"/>
    </source>
</evidence>
<feature type="transmembrane region" description="Helical" evidence="2">
    <location>
        <begin position="135"/>
        <end position="160"/>
    </location>
</feature>
<reference evidence="3" key="1">
    <citation type="submission" date="2014-09" db="EMBL/GenBank/DDBJ databases">
        <authorList>
            <person name="Aslett A.Martin."/>
        </authorList>
    </citation>
    <scope>NUCLEOTIDE SEQUENCE</scope>
    <source>
        <strain evidence="3">ED321 Heterogonic</strain>
    </source>
</reference>
<dbReference type="RefSeq" id="XP_024501288.1">
    <property type="nucleotide sequence ID" value="XM_024647184.1"/>
</dbReference>
<keyword evidence="2" id="KW-0812">Transmembrane</keyword>
<reference evidence="5" key="3">
    <citation type="submission" date="2020-12" db="UniProtKB">
        <authorList>
            <consortium name="WormBaseParasite"/>
        </authorList>
    </citation>
    <scope>IDENTIFICATION</scope>
</reference>
<evidence type="ECO:0000313" key="4">
    <source>
        <dbReference type="Proteomes" id="UP000035682"/>
    </source>
</evidence>
<organism evidence="3">
    <name type="scientific">Strongyloides ratti</name>
    <name type="common">Parasitic roundworm</name>
    <dbReference type="NCBI Taxonomy" id="34506"/>
    <lineage>
        <taxon>Eukaryota</taxon>
        <taxon>Metazoa</taxon>
        <taxon>Ecdysozoa</taxon>
        <taxon>Nematoda</taxon>
        <taxon>Chromadorea</taxon>
        <taxon>Rhabditida</taxon>
        <taxon>Tylenchina</taxon>
        <taxon>Panagrolaimomorpha</taxon>
        <taxon>Strongyloidoidea</taxon>
        <taxon>Strongyloididae</taxon>
        <taxon>Strongyloides</taxon>
    </lineage>
</organism>
<dbReference type="EMBL" id="LN609528">
    <property type="protein sequence ID" value="CEF62086.1"/>
    <property type="molecule type" value="Genomic_DNA"/>
</dbReference>
<evidence type="ECO:0000256" key="1">
    <source>
        <dbReference type="SAM" id="MobiDB-lite"/>
    </source>
</evidence>
<feature type="region of interest" description="Disordered" evidence="1">
    <location>
        <begin position="181"/>
        <end position="249"/>
    </location>
</feature>
<dbReference type="WormBase" id="SRAE_1000036000">
    <property type="protein sequence ID" value="SRP11110"/>
    <property type="gene ID" value="WBGene00256956"/>
</dbReference>
<dbReference type="Proteomes" id="UP000035682">
    <property type="component" value="Unplaced"/>
</dbReference>
<evidence type="ECO:0000313" key="3">
    <source>
        <dbReference type="EMBL" id="CEF62086.1"/>
    </source>
</evidence>
<dbReference type="WBParaSite" id="SRAE_1000036000.1">
    <property type="protein sequence ID" value="SRAE_1000036000.1"/>
    <property type="gene ID" value="WBGene00256956"/>
</dbReference>
<evidence type="ECO:0000256" key="2">
    <source>
        <dbReference type="SAM" id="Phobius"/>
    </source>
</evidence>
<accession>A0A090KXE2</accession>
<keyword evidence="4" id="KW-1185">Reference proteome</keyword>
<evidence type="ECO:0000313" key="5">
    <source>
        <dbReference type="WBParaSite" id="SRAE_1000036000.1"/>
    </source>
</evidence>
<keyword evidence="2" id="KW-0472">Membrane</keyword>